<comment type="caution">
    <text evidence="14">The sequence shown here is derived from an EMBL/GenBank/DDBJ whole genome shotgun (WGS) entry which is preliminary data.</text>
</comment>
<dbReference type="FunFam" id="3.40.50.10810:FF:000008">
    <property type="entry name" value="Chromatin structure-remodeling complex subunit snf21"/>
    <property type="match status" value="1"/>
</dbReference>
<dbReference type="InterPro" id="IPR000330">
    <property type="entry name" value="SNF2_N"/>
</dbReference>
<feature type="domain" description="Helicase ATP-binding" evidence="11">
    <location>
        <begin position="397"/>
        <end position="565"/>
    </location>
</feature>
<dbReference type="Gene3D" id="1.20.5.170">
    <property type="match status" value="1"/>
</dbReference>
<dbReference type="Gene3D" id="3.40.50.300">
    <property type="entry name" value="P-loop containing nucleotide triphosphate hydrolases"/>
    <property type="match status" value="1"/>
</dbReference>
<dbReference type="Pfam" id="PF00439">
    <property type="entry name" value="Bromodomain"/>
    <property type="match status" value="1"/>
</dbReference>
<dbReference type="SMART" id="SM00487">
    <property type="entry name" value="DEXDc"/>
    <property type="match status" value="1"/>
</dbReference>
<accession>A0A397TXN3</accession>
<organism evidence="14 15">
    <name type="scientific">Gigaspora rosea</name>
    <dbReference type="NCBI Taxonomy" id="44941"/>
    <lineage>
        <taxon>Eukaryota</taxon>
        <taxon>Fungi</taxon>
        <taxon>Fungi incertae sedis</taxon>
        <taxon>Mucoromycota</taxon>
        <taxon>Glomeromycotina</taxon>
        <taxon>Glomeromycetes</taxon>
        <taxon>Diversisporales</taxon>
        <taxon>Gigasporaceae</taxon>
        <taxon>Gigaspora</taxon>
    </lineage>
</organism>
<dbReference type="InterPro" id="IPR029295">
    <property type="entry name" value="SnAC"/>
</dbReference>
<dbReference type="GO" id="GO:0016787">
    <property type="term" value="F:hydrolase activity"/>
    <property type="evidence" value="ECO:0007669"/>
    <property type="project" value="UniProtKB-KW"/>
</dbReference>
<evidence type="ECO:0000256" key="9">
    <source>
        <dbReference type="SAM" id="MobiDB-lite"/>
    </source>
</evidence>
<feature type="region of interest" description="Disordered" evidence="9">
    <location>
        <begin position="992"/>
        <end position="1012"/>
    </location>
</feature>
<dbReference type="Pfam" id="PF00176">
    <property type="entry name" value="SNF2-rel_dom"/>
    <property type="match status" value="1"/>
</dbReference>
<keyword evidence="7" id="KW-0539">Nucleus</keyword>
<dbReference type="InterPro" id="IPR049730">
    <property type="entry name" value="SNF2/RAD54-like_C"/>
</dbReference>
<dbReference type="Gene3D" id="1.20.920.10">
    <property type="entry name" value="Bromodomain-like"/>
    <property type="match status" value="1"/>
</dbReference>
<feature type="domain" description="Bromo" evidence="10">
    <location>
        <begin position="1161"/>
        <end position="1231"/>
    </location>
</feature>
<dbReference type="GO" id="GO:0042393">
    <property type="term" value="F:histone binding"/>
    <property type="evidence" value="ECO:0007669"/>
    <property type="project" value="InterPro"/>
</dbReference>
<evidence type="ECO:0000256" key="3">
    <source>
        <dbReference type="ARBA" id="ARBA00022801"/>
    </source>
</evidence>
<evidence type="ECO:0000313" key="14">
    <source>
        <dbReference type="EMBL" id="RIB02191.1"/>
    </source>
</evidence>
<feature type="domain" description="HSA" evidence="13">
    <location>
        <begin position="205"/>
        <end position="277"/>
    </location>
</feature>
<dbReference type="GO" id="GO:0004386">
    <property type="term" value="F:helicase activity"/>
    <property type="evidence" value="ECO:0007669"/>
    <property type="project" value="UniProtKB-KW"/>
</dbReference>
<dbReference type="Pfam" id="PF07529">
    <property type="entry name" value="HSA"/>
    <property type="match status" value="1"/>
</dbReference>
<dbReference type="InterPro" id="IPR001487">
    <property type="entry name" value="Bromodomain"/>
</dbReference>
<sequence>MKAQGVTETNNPECASALNYLRSLQLDLNNRSNTKTPRTEEQIRRLKCQKYAFALLANDLPVPNHVFIGMMSSAQVEKFLATQALEPSSRFPIKILVDDSQESICIPYIPTPEQVSELQKSVFDHEQEIRNRVNKRIEDLEKLPSNLANDPFKIGHIDDVNNTTVGPKLKALIELKSLKLWEKQQKAFAVPVRDWPTTEKAERERVQARLRRVRDSRLEYINAICLHGQEIRYAHDMKYEKRIKMGRAVLNFHSNIQKQAQKEKERVSKERINALKNNDEEAYLKLIDEEKDTRITHLLRQTDTYLESLTQAVVDQQNHHRRLNKGKGKLVDSTDHTVTASSITATEDEDNIIETMDGKKIDYYAVAHRIQENVEQPSILIGGLLKDYQIKGLQWMVSLYNNHLNGILADEMGLGKTIQTISLITYLIEKKKQNGPFLIIVPLSTMTNWQMEFEKWAPMVSERLCIYKGTPAERKALQRKYLRCLDFYVFLTTYEYIIKDKTVLSKPRWLYCIIDEGHRMKNVNSRLSLVLSKEYNFRYRLILTGTPLQNNLPELWSLLNFVLPKIFNSVSSFEEWFNTPFANAGGQDKIALNEEESLLVIRRLHKVLRPFLLRRLKKDVESELPDKVERVIKVKLSALQIKLYHQMQKHGALFVNKGEKGKTGIKGLNNTIIQLRKICCHPFVFKEVETDINTTNDETMLIRVSGKFEFLDRILPKLLQSKHRVLIFFQMTAIMDIMEDYLHWRQYRFLRLDGNIKAEERTRLLKDFNAPDSPYFIFLLSTRAGGLGLNLQSADTVIIFDSDWNPHQDLQAQDRAHRIGQTNEVRILRLISQNSIEETVLARAQYKLDIDGKVIQAGKFDQKSTPQEREAYLRSLVEGSNVEGNDVDEHEELDDDEINVILARNDDELSLFKQIDIQRIRNEEENELPDVYLREYETLPDTGVEYGRGQRQRKEVIYDDGLTEDQFLNAVENNEDLEGLIAKKQLRRQARKKRRDAINTEESSPHPNELDEMLDSIPTASASGVMKRITLKRTVGDLEADETEETQDADASVDTNATPRVSRRKSRKLSYSIKEQSYPGQKRIRKPDMIVDSEEAAATVVEALTELSVIPNQKKKGRRRKFDSVEGDNESSSSIKRKNKGRKIDSIEIAIEPSTLAKKKVIRQRAALFIELPSRKKYPYYYEQIEHPIAINMIRQKISRDEYSSAEQFKNDVYLMFDNARTFNIEGSQVYSDAEMMQVDKKLYF</sequence>
<dbReference type="SMART" id="SM01314">
    <property type="entry name" value="SnAC"/>
    <property type="match status" value="1"/>
</dbReference>
<dbReference type="CDD" id="cd17996">
    <property type="entry name" value="DEXHc_SMARCA2_SMARCA4"/>
    <property type="match status" value="1"/>
</dbReference>
<evidence type="ECO:0000259" key="10">
    <source>
        <dbReference type="PROSITE" id="PS50014"/>
    </source>
</evidence>
<dbReference type="InterPro" id="IPR014001">
    <property type="entry name" value="Helicase_ATP-bd"/>
</dbReference>
<evidence type="ECO:0000256" key="1">
    <source>
        <dbReference type="ARBA" id="ARBA00004123"/>
    </source>
</evidence>
<feature type="compositionally biased region" description="Acidic residues" evidence="9">
    <location>
        <begin position="1039"/>
        <end position="1048"/>
    </location>
</feature>
<dbReference type="InterPro" id="IPR027417">
    <property type="entry name" value="P-loop_NTPase"/>
</dbReference>
<dbReference type="GO" id="GO:0005694">
    <property type="term" value="C:chromosome"/>
    <property type="evidence" value="ECO:0007669"/>
    <property type="project" value="UniProtKB-ARBA"/>
</dbReference>
<keyword evidence="5" id="KW-0067">ATP-binding</keyword>
<evidence type="ECO:0000313" key="15">
    <source>
        <dbReference type="Proteomes" id="UP000266673"/>
    </source>
</evidence>
<feature type="region of interest" description="Disordered" evidence="9">
    <location>
        <begin position="1112"/>
        <end position="1139"/>
    </location>
</feature>
<keyword evidence="2" id="KW-0547">Nucleotide-binding</keyword>
<keyword evidence="3" id="KW-0378">Hydrolase</keyword>
<dbReference type="OrthoDB" id="5857104at2759"/>
<dbReference type="Proteomes" id="UP000266673">
    <property type="component" value="Unassembled WGS sequence"/>
</dbReference>
<dbReference type="CDD" id="cd04369">
    <property type="entry name" value="Bromodomain"/>
    <property type="match status" value="1"/>
</dbReference>
<dbReference type="SUPFAM" id="SSF47370">
    <property type="entry name" value="Bromodomain"/>
    <property type="match status" value="1"/>
</dbReference>
<dbReference type="SMART" id="SM00297">
    <property type="entry name" value="BROMO"/>
    <property type="match status" value="1"/>
</dbReference>
<comment type="subcellular location">
    <subcellularLocation>
        <location evidence="1">Nucleus</location>
    </subcellularLocation>
</comment>
<keyword evidence="6 8" id="KW-0103">Bromodomain</keyword>
<name>A0A397TXN3_9GLOM</name>
<evidence type="ECO:0000256" key="4">
    <source>
        <dbReference type="ARBA" id="ARBA00022806"/>
    </source>
</evidence>
<dbReference type="PROSITE" id="PS51192">
    <property type="entry name" value="HELICASE_ATP_BIND_1"/>
    <property type="match status" value="1"/>
</dbReference>
<keyword evidence="4" id="KW-0347">Helicase</keyword>
<dbReference type="FunFam" id="3.40.50.300:FF:000843">
    <property type="entry name" value="Chromatin structure-remodeling complex subunit snf21"/>
    <property type="match status" value="1"/>
</dbReference>
<dbReference type="STRING" id="44941.A0A397TXN3"/>
<evidence type="ECO:0000259" key="12">
    <source>
        <dbReference type="PROSITE" id="PS51194"/>
    </source>
</evidence>
<dbReference type="Pfam" id="PF00271">
    <property type="entry name" value="Helicase_C"/>
    <property type="match status" value="1"/>
</dbReference>
<dbReference type="PROSITE" id="PS51194">
    <property type="entry name" value="HELICASE_CTER"/>
    <property type="match status" value="1"/>
</dbReference>
<evidence type="ECO:0000256" key="7">
    <source>
        <dbReference type="ARBA" id="ARBA00023242"/>
    </source>
</evidence>
<dbReference type="GO" id="GO:0006338">
    <property type="term" value="P:chromatin remodeling"/>
    <property type="evidence" value="ECO:0007669"/>
    <property type="project" value="UniProtKB-ARBA"/>
</dbReference>
<evidence type="ECO:0000256" key="5">
    <source>
        <dbReference type="ARBA" id="ARBA00022840"/>
    </source>
</evidence>
<dbReference type="InterPro" id="IPR014012">
    <property type="entry name" value="HSA_dom"/>
</dbReference>
<keyword evidence="15" id="KW-1185">Reference proteome</keyword>
<dbReference type="CDD" id="cd18793">
    <property type="entry name" value="SF2_C_SNF"/>
    <property type="match status" value="1"/>
</dbReference>
<feature type="domain" description="Helicase C-terminal" evidence="12">
    <location>
        <begin position="710"/>
        <end position="872"/>
    </location>
</feature>
<dbReference type="PROSITE" id="PS51204">
    <property type="entry name" value="HSA"/>
    <property type="match status" value="1"/>
</dbReference>
<evidence type="ECO:0000256" key="8">
    <source>
        <dbReference type="PROSITE-ProRule" id="PRU00035"/>
    </source>
</evidence>
<dbReference type="AlphaFoldDB" id="A0A397TXN3"/>
<dbReference type="Gene3D" id="3.40.50.10810">
    <property type="entry name" value="Tandem AAA-ATPase domain"/>
    <property type="match status" value="1"/>
</dbReference>
<evidence type="ECO:0000256" key="6">
    <source>
        <dbReference type="ARBA" id="ARBA00023117"/>
    </source>
</evidence>
<feature type="region of interest" description="Disordered" evidence="9">
    <location>
        <begin position="1039"/>
        <end position="1080"/>
    </location>
</feature>
<dbReference type="Pfam" id="PF14619">
    <property type="entry name" value="SnAC"/>
    <property type="match status" value="1"/>
</dbReference>
<evidence type="ECO:0000256" key="2">
    <source>
        <dbReference type="ARBA" id="ARBA00022741"/>
    </source>
</evidence>
<evidence type="ECO:0000259" key="11">
    <source>
        <dbReference type="PROSITE" id="PS51192"/>
    </source>
</evidence>
<dbReference type="GO" id="GO:0005634">
    <property type="term" value="C:nucleus"/>
    <property type="evidence" value="ECO:0007669"/>
    <property type="project" value="UniProtKB-SubCell"/>
</dbReference>
<protein>
    <submittedName>
        <fullName evidence="14">SNF2 family N-terminal domain-containing protein</fullName>
    </submittedName>
</protein>
<dbReference type="EMBL" id="QKWP01002778">
    <property type="protein sequence ID" value="RIB02191.1"/>
    <property type="molecule type" value="Genomic_DNA"/>
</dbReference>
<proteinExistence type="predicted"/>
<dbReference type="GO" id="GO:1902494">
    <property type="term" value="C:catalytic complex"/>
    <property type="evidence" value="ECO:0007669"/>
    <property type="project" value="UniProtKB-ARBA"/>
</dbReference>
<dbReference type="SUPFAM" id="SSF52540">
    <property type="entry name" value="P-loop containing nucleoside triphosphate hydrolases"/>
    <property type="match status" value="2"/>
</dbReference>
<reference evidence="14 15" key="1">
    <citation type="submission" date="2018-06" db="EMBL/GenBank/DDBJ databases">
        <title>Comparative genomics reveals the genomic features of Rhizophagus irregularis, R. cerebriforme, R. diaphanum and Gigaspora rosea, and their symbiotic lifestyle signature.</title>
        <authorList>
            <person name="Morin E."/>
            <person name="San Clemente H."/>
            <person name="Chen E.C.H."/>
            <person name="De La Providencia I."/>
            <person name="Hainaut M."/>
            <person name="Kuo A."/>
            <person name="Kohler A."/>
            <person name="Murat C."/>
            <person name="Tang N."/>
            <person name="Roy S."/>
            <person name="Loubradou J."/>
            <person name="Henrissat B."/>
            <person name="Grigoriev I.V."/>
            <person name="Corradi N."/>
            <person name="Roux C."/>
            <person name="Martin F.M."/>
        </authorList>
    </citation>
    <scope>NUCLEOTIDE SEQUENCE [LARGE SCALE GENOMIC DNA]</scope>
    <source>
        <strain evidence="14 15">DAOM 194757</strain>
    </source>
</reference>
<dbReference type="InterPro" id="IPR001650">
    <property type="entry name" value="Helicase_C-like"/>
</dbReference>
<dbReference type="PRINTS" id="PR00503">
    <property type="entry name" value="BROMODOMAIN"/>
</dbReference>
<dbReference type="PANTHER" id="PTHR10799">
    <property type="entry name" value="SNF2/RAD54 HELICASE FAMILY"/>
    <property type="match status" value="1"/>
</dbReference>
<dbReference type="PROSITE" id="PS50014">
    <property type="entry name" value="BROMODOMAIN_2"/>
    <property type="match status" value="1"/>
</dbReference>
<dbReference type="GO" id="GO:0060255">
    <property type="term" value="P:regulation of macromolecule metabolic process"/>
    <property type="evidence" value="ECO:0007669"/>
    <property type="project" value="UniProtKB-ARBA"/>
</dbReference>
<dbReference type="GO" id="GO:0006366">
    <property type="term" value="P:transcription by RNA polymerase II"/>
    <property type="evidence" value="ECO:0007669"/>
    <property type="project" value="UniProtKB-ARBA"/>
</dbReference>
<dbReference type="InterPro" id="IPR036427">
    <property type="entry name" value="Bromodomain-like_sf"/>
</dbReference>
<evidence type="ECO:0000259" key="13">
    <source>
        <dbReference type="PROSITE" id="PS51204"/>
    </source>
</evidence>
<dbReference type="InterPro" id="IPR038718">
    <property type="entry name" value="SNF2-like_sf"/>
</dbReference>
<gene>
    <name evidence="14" type="ORF">C2G38_2133598</name>
</gene>
<dbReference type="GO" id="GO:0005524">
    <property type="term" value="F:ATP binding"/>
    <property type="evidence" value="ECO:0007669"/>
    <property type="project" value="UniProtKB-KW"/>
</dbReference>
<dbReference type="SMART" id="SM00490">
    <property type="entry name" value="HELICc"/>
    <property type="match status" value="1"/>
</dbReference>